<dbReference type="InterPro" id="IPR055462">
    <property type="entry name" value="DUF7034"/>
</dbReference>
<keyword evidence="2" id="KW-1133">Transmembrane helix</keyword>
<keyword evidence="1" id="KW-0245">EGF-like domain</keyword>
<keyword evidence="5" id="KW-1185">Reference proteome</keyword>
<gene>
    <name evidence="4" type="ORF">DICPUDRAFT_155773</name>
</gene>
<sequence>MYIFGEYEVTSDVSNVSYDRVKTELDSSIRDYCFFYTKLFTNRFVLNCNKGIPDSYDPLSTKVTFSSGDKSKVFTLEPLTNSGLDNSLAITSIETYPDSQSIQDLKLFGYGRGSVLLFKTNSAVYKRFFYLKLNGLQLIFQNYPIYGDDSSTTYLAPLGIGSNLYDLYYFQTNRLIKANSNQIKTHVTDYSLVSIPTIGLNTPVYSTSIPVLTLTFTDNKKYDFQSIEYCVFNQDFPITAKFPFGYFESSPGSYSYQASFLLKPQYSSTANIYYTPLSQQTQKTIPFQSFDTSFNYDQALAPTIYNAEKYHLENHLYLLKLSIVIPYNFNYILCDKKHFGVESLVYGHVNDGVYELTNFGSEISVVDQVFSRFYSRYGDILAAYGQNVEIHQEAPFFNLDYSIKNVSFLYNNIDVTGHRHYNVLYFNYSNAPKESVFRLVPISSLNDHVVEPVLFFSTFNETLKLFQIEFYVDSNVELGEYSFFLTINPYTYFISSSNLETKLIIKKSNMDFQGPMFREIKKIIPGQLNENNLVGTIGWDVTIEDQVNGFDRGYVVIKGEIDQSTYNISLDLSKMKSGNRFLGQYHFGVDISYPCLTQNYVIDEVKLYDKGNRVSNFSTLLINYSSIFNPFLYFLNSTTINKIQLTCGSDSNDDTPPVLDSFVVSPETEIDVSTKDRTITFTFGATDPESGIKNNTYPIVYISNSNNQIIECVSKILQISNKEAKYTCSKQLPVGFGYPGKLIYSVFGLINNVGLYSGYPAKTLSEKTKPYYIETKYTTEEPLIIGTLNTITDRGGNLWLTGKKLLKAQIGCVMYNENTVQNPVSTQFSTVIKVPILPTKKPFEIFIITESGNTNSLIITPQIYDGYFIECNNNGVNNGVGCTCPNKWTTLDFEKQCAVPNHYIISSTQVSSTTGGEITLYGWFGSVIENQKLFIDNKEVAAHNISPESIKTTIGPGKVGPVQFTLTQNSVQWSGLLYPYEAPEKECPIKCNINGECDKTTGICKCNPKFTGFDCSSPINEGNEPPKTETEVGNNGSTVIRDNEVGFAISIESIVELDLNNNVVSTHNLSSVWDFIKKVDTVSSFNQKRINDDNTNATIGLVVEEVIGKDKDFIFAGNQFTVSKGGLKITLSISNWLYKSNLNRLQVQMSSDISISNDNCNSDNENAMVESSSQYLSNNINYLKISKNKRVLYAKFQDKMLANDRPTTITTQLLSKNETSVKISLNLPHCEECLIDPDFSLLISQDYKFDCQKSKNWIIAVAVVAGVVGLALIFIASFIIYKKSTFLKIKVYAFKKHLKQ</sequence>
<reference evidence="5" key="1">
    <citation type="journal article" date="2011" name="Genome Biol.">
        <title>Comparative genomics of the social amoebae Dictyostelium discoideum and Dictyostelium purpureum.</title>
        <authorList>
            <consortium name="US DOE Joint Genome Institute (JGI-PGF)"/>
            <person name="Sucgang R."/>
            <person name="Kuo A."/>
            <person name="Tian X."/>
            <person name="Salerno W."/>
            <person name="Parikh A."/>
            <person name="Feasley C.L."/>
            <person name="Dalin E."/>
            <person name="Tu H."/>
            <person name="Huang E."/>
            <person name="Barry K."/>
            <person name="Lindquist E."/>
            <person name="Shapiro H."/>
            <person name="Bruce D."/>
            <person name="Schmutz J."/>
            <person name="Salamov A."/>
            <person name="Fey P."/>
            <person name="Gaudet P."/>
            <person name="Anjard C."/>
            <person name="Babu M.M."/>
            <person name="Basu S."/>
            <person name="Bushmanova Y."/>
            <person name="van der Wel H."/>
            <person name="Katoh-Kurasawa M."/>
            <person name="Dinh C."/>
            <person name="Coutinho P.M."/>
            <person name="Saito T."/>
            <person name="Elias M."/>
            <person name="Schaap P."/>
            <person name="Kay R.R."/>
            <person name="Henrissat B."/>
            <person name="Eichinger L."/>
            <person name="Rivero F."/>
            <person name="Putnam N.H."/>
            <person name="West C.M."/>
            <person name="Loomis W.F."/>
            <person name="Chisholm R.L."/>
            <person name="Shaulsky G."/>
            <person name="Strassmann J.E."/>
            <person name="Queller D.C."/>
            <person name="Kuspa A."/>
            <person name="Grigoriev I.V."/>
        </authorList>
    </citation>
    <scope>NUCLEOTIDE SEQUENCE [LARGE SCALE GENOMIC DNA]</scope>
    <source>
        <strain evidence="5">QSDP1</strain>
    </source>
</reference>
<comment type="caution">
    <text evidence="1">Lacks conserved residue(s) required for the propagation of feature annotation.</text>
</comment>
<feature type="disulfide bond" evidence="1">
    <location>
        <begin position="987"/>
        <end position="997"/>
    </location>
</feature>
<feature type="domain" description="EGF-like" evidence="3">
    <location>
        <begin position="983"/>
        <end position="1016"/>
    </location>
</feature>
<dbReference type="KEGG" id="dpp:DICPUDRAFT_155773"/>
<dbReference type="InterPro" id="IPR002049">
    <property type="entry name" value="LE_dom"/>
</dbReference>
<feature type="disulfide bond" evidence="1">
    <location>
        <begin position="1006"/>
        <end position="1015"/>
    </location>
</feature>
<dbReference type="Pfam" id="PF23034">
    <property type="entry name" value="DUF7035"/>
    <property type="match status" value="1"/>
</dbReference>
<feature type="transmembrane region" description="Helical" evidence="2">
    <location>
        <begin position="1257"/>
        <end position="1281"/>
    </location>
</feature>
<dbReference type="Pfam" id="PF23033">
    <property type="entry name" value="DUF7034"/>
    <property type="match status" value="1"/>
</dbReference>
<dbReference type="Pfam" id="PF22933">
    <property type="entry name" value="ComC_SSD"/>
    <property type="match status" value="1"/>
</dbReference>
<dbReference type="InterPro" id="IPR002909">
    <property type="entry name" value="IPT_dom"/>
</dbReference>
<keyword evidence="1" id="KW-1015">Disulfide bond</keyword>
<dbReference type="Proteomes" id="UP000001064">
    <property type="component" value="Unassembled WGS sequence"/>
</dbReference>
<accession>F0ZUU7</accession>
<organism evidence="4 5">
    <name type="scientific">Dictyostelium purpureum</name>
    <name type="common">Slime mold</name>
    <dbReference type="NCBI Taxonomy" id="5786"/>
    <lineage>
        <taxon>Eukaryota</taxon>
        <taxon>Amoebozoa</taxon>
        <taxon>Evosea</taxon>
        <taxon>Eumycetozoa</taxon>
        <taxon>Dictyostelia</taxon>
        <taxon>Dictyosteliales</taxon>
        <taxon>Dictyosteliaceae</taxon>
        <taxon>Dictyostelium</taxon>
    </lineage>
</organism>
<dbReference type="EMBL" id="GL871201">
    <property type="protein sequence ID" value="EGC32279.1"/>
    <property type="molecule type" value="Genomic_DNA"/>
</dbReference>
<dbReference type="InterPro" id="IPR054484">
    <property type="entry name" value="ComC_SSD"/>
</dbReference>
<dbReference type="PROSITE" id="PS50026">
    <property type="entry name" value="EGF_3"/>
    <property type="match status" value="1"/>
</dbReference>
<name>F0ZUU7_DICPU</name>
<proteinExistence type="predicted"/>
<dbReference type="InterPro" id="IPR055463">
    <property type="entry name" value="DUF7035"/>
</dbReference>
<dbReference type="InParanoid" id="F0ZUU7"/>
<keyword evidence="2" id="KW-0812">Transmembrane</keyword>
<protein>
    <recommendedName>
        <fullName evidence="3">EGF-like domain-containing protein</fullName>
    </recommendedName>
</protein>
<evidence type="ECO:0000313" key="4">
    <source>
        <dbReference type="EMBL" id="EGC32279.1"/>
    </source>
</evidence>
<dbReference type="PROSITE" id="PS00022">
    <property type="entry name" value="EGF_1"/>
    <property type="match status" value="1"/>
</dbReference>
<dbReference type="InterPro" id="IPR000742">
    <property type="entry name" value="EGF"/>
</dbReference>
<keyword evidence="2" id="KW-0472">Membrane</keyword>
<dbReference type="eggNOG" id="ENOG502SC7H">
    <property type="taxonomic scope" value="Eukaryota"/>
</dbReference>
<dbReference type="Pfam" id="PF01833">
    <property type="entry name" value="TIG"/>
    <property type="match status" value="1"/>
</dbReference>
<evidence type="ECO:0000313" key="5">
    <source>
        <dbReference type="Proteomes" id="UP000001064"/>
    </source>
</evidence>
<dbReference type="PANTHER" id="PTHR31378">
    <property type="entry name" value="EGF-LIKE DOMAIN-CONTAINING PROTEIN-RELATED-RELATED"/>
    <property type="match status" value="1"/>
</dbReference>
<dbReference type="PANTHER" id="PTHR31378:SF29">
    <property type="entry name" value="EGF-LIKE DOMAIN-CONTAINING PROTEIN-RELATED"/>
    <property type="match status" value="1"/>
</dbReference>
<dbReference type="GeneID" id="10507368"/>
<evidence type="ECO:0000259" key="3">
    <source>
        <dbReference type="PROSITE" id="PS50026"/>
    </source>
</evidence>
<dbReference type="CDD" id="cd00055">
    <property type="entry name" value="EGF_Lam"/>
    <property type="match status" value="1"/>
</dbReference>
<evidence type="ECO:0000256" key="1">
    <source>
        <dbReference type="PROSITE-ProRule" id="PRU00076"/>
    </source>
</evidence>
<dbReference type="RefSeq" id="XP_003291188.1">
    <property type="nucleotide sequence ID" value="XM_003291140.1"/>
</dbReference>
<evidence type="ECO:0000256" key="2">
    <source>
        <dbReference type="SAM" id="Phobius"/>
    </source>
</evidence>
<dbReference type="VEuPathDB" id="AmoebaDB:DICPUDRAFT_155773"/>